<feature type="region of interest" description="Disordered" evidence="1">
    <location>
        <begin position="25"/>
        <end position="72"/>
    </location>
</feature>
<accession>A0A0B5EZA3</accession>
<evidence type="ECO:0000256" key="1">
    <source>
        <dbReference type="SAM" id="MobiDB-lite"/>
    </source>
</evidence>
<dbReference type="KEGG" id="sals:SLNWT_2996"/>
<dbReference type="SUPFAM" id="SSF88713">
    <property type="entry name" value="Glycoside hydrolase/deacetylase"/>
    <property type="match status" value="1"/>
</dbReference>
<organism evidence="2 3">
    <name type="scientific">Streptomyces albus (strain ATCC 21838 / DSM 41398 / FERM P-419 / JCM 4703 / NBRC 107858)</name>
    <dbReference type="NCBI Taxonomy" id="1081613"/>
    <lineage>
        <taxon>Bacteria</taxon>
        <taxon>Bacillati</taxon>
        <taxon>Actinomycetota</taxon>
        <taxon>Actinomycetes</taxon>
        <taxon>Kitasatosporales</taxon>
        <taxon>Streptomycetaceae</taxon>
        <taxon>Streptomyces</taxon>
    </lineage>
</organism>
<protein>
    <submittedName>
        <fullName evidence="2">Secreted protein</fullName>
    </submittedName>
</protein>
<sequence>MAALGTGVRRLGLAAVFTAVLAGCSGPPPDPARDTPDARAGASAHPVRLLGDGSTSYTGPQPALPEPVRLAPGRRPPQFVAFTWSGAVEDDRRLFSHFRQVAKDNGARMTYFLSGRDLLRGLPPGTGSGPPRRPARRGAVAPAGSTVRDTVRQLRGAWLGGNEIGTLLTGRPCRGQNGPGTAQWKAELARTRSLVRNWKTHAALPYEPALPFDFDRELTGARTRCPQGRASFLPLARGLGLRYDSSGAAGQVWPRKADGLWDLSVRRVPLPGGGLQVPATDRDFMVRQSGGPQGDPDRQAYWGDQFRDGLLQGFRRAYRGNRAPLIVGNHFEDWNGGAYTRAVEEAMRRLCPQREVRCVSLRQLADWLDAQDPELLAELRALRTGQAPPGGWSRYLASRPVRTPSGAPGAPAHP</sequence>
<dbReference type="InterPro" id="IPR052740">
    <property type="entry name" value="CE4"/>
</dbReference>
<dbReference type="InterPro" id="IPR011330">
    <property type="entry name" value="Glyco_hydro/deAcase_b/a-brl"/>
</dbReference>
<name>A0A0B5EZA3_STRA4</name>
<evidence type="ECO:0000313" key="2">
    <source>
        <dbReference type="EMBL" id="AJE83372.1"/>
    </source>
</evidence>
<feature type="region of interest" description="Disordered" evidence="1">
    <location>
        <begin position="121"/>
        <end position="146"/>
    </location>
</feature>
<feature type="region of interest" description="Disordered" evidence="1">
    <location>
        <begin position="391"/>
        <end position="414"/>
    </location>
</feature>
<gene>
    <name evidence="2" type="ORF">SLNWT_2996</name>
</gene>
<dbReference type="PANTHER" id="PTHR45985:SF3">
    <property type="entry name" value="CHITIN DEACETYLASE-LIKE 4"/>
    <property type="match status" value="1"/>
</dbReference>
<dbReference type="EMBL" id="CP010519">
    <property type="protein sequence ID" value="AJE83372.1"/>
    <property type="molecule type" value="Genomic_DNA"/>
</dbReference>
<proteinExistence type="predicted"/>
<dbReference type="PANTHER" id="PTHR45985">
    <property type="match status" value="1"/>
</dbReference>
<evidence type="ECO:0000313" key="3">
    <source>
        <dbReference type="Proteomes" id="UP000031523"/>
    </source>
</evidence>
<keyword evidence="3" id="KW-1185">Reference proteome</keyword>
<dbReference type="GO" id="GO:0005975">
    <property type="term" value="P:carbohydrate metabolic process"/>
    <property type="evidence" value="ECO:0007669"/>
    <property type="project" value="InterPro"/>
</dbReference>
<reference evidence="2 3" key="1">
    <citation type="submission" date="2015-01" db="EMBL/GenBank/DDBJ databases">
        <title>Enhanced salinomycin production by adjusting the supply of polyketide extender units in Streptomyce albus DSM 41398.</title>
        <authorList>
            <person name="Lu C."/>
        </authorList>
    </citation>
    <scope>NUCLEOTIDE SEQUENCE [LARGE SCALE GENOMIC DNA]</scope>
    <source>
        <strain evidence="3">ATCC 21838 / DSM 41398 / FERM P-419 / JCM 4703 / NBRC 107858</strain>
    </source>
</reference>
<dbReference type="Proteomes" id="UP000031523">
    <property type="component" value="Chromosome"/>
</dbReference>
<dbReference type="Gene3D" id="3.20.20.370">
    <property type="entry name" value="Glycoside hydrolase/deacetylase"/>
    <property type="match status" value="1"/>
</dbReference>
<dbReference type="AlphaFoldDB" id="A0A0B5EZA3"/>